<dbReference type="AlphaFoldDB" id="A0A5C5VJ16"/>
<keyword evidence="2" id="KW-0808">Transferase</keyword>
<dbReference type="InterPro" id="IPR029063">
    <property type="entry name" value="SAM-dependent_MTases_sf"/>
</dbReference>
<keyword evidence="2" id="KW-0489">Methyltransferase</keyword>
<keyword evidence="3" id="KW-1185">Reference proteome</keyword>
<feature type="domain" description="Methyltransferase" evidence="1">
    <location>
        <begin position="164"/>
        <end position="270"/>
    </location>
</feature>
<evidence type="ECO:0000313" key="2">
    <source>
        <dbReference type="EMBL" id="TWT37795.1"/>
    </source>
</evidence>
<protein>
    <submittedName>
        <fullName evidence="2">Methyltransferase domain protein</fullName>
    </submittedName>
</protein>
<dbReference type="GO" id="GO:0008168">
    <property type="term" value="F:methyltransferase activity"/>
    <property type="evidence" value="ECO:0007669"/>
    <property type="project" value="UniProtKB-KW"/>
</dbReference>
<dbReference type="RefSeq" id="WP_146565101.1">
    <property type="nucleotide sequence ID" value="NZ_SIHJ01000001.1"/>
</dbReference>
<dbReference type="SUPFAM" id="SSF53335">
    <property type="entry name" value="S-adenosyl-L-methionine-dependent methyltransferases"/>
    <property type="match status" value="1"/>
</dbReference>
<comment type="caution">
    <text evidence="2">The sequence shown here is derived from an EMBL/GenBank/DDBJ whole genome shotgun (WGS) entry which is preliminary data.</text>
</comment>
<organism evidence="2 3">
    <name type="scientific">Posidoniimonas corsicana</name>
    <dbReference type="NCBI Taxonomy" id="1938618"/>
    <lineage>
        <taxon>Bacteria</taxon>
        <taxon>Pseudomonadati</taxon>
        <taxon>Planctomycetota</taxon>
        <taxon>Planctomycetia</taxon>
        <taxon>Pirellulales</taxon>
        <taxon>Lacipirellulaceae</taxon>
        <taxon>Posidoniimonas</taxon>
    </lineage>
</organism>
<dbReference type="Proteomes" id="UP000316714">
    <property type="component" value="Unassembled WGS sequence"/>
</dbReference>
<proteinExistence type="predicted"/>
<evidence type="ECO:0000313" key="3">
    <source>
        <dbReference type="Proteomes" id="UP000316714"/>
    </source>
</evidence>
<reference evidence="2 3" key="1">
    <citation type="submission" date="2019-02" db="EMBL/GenBank/DDBJ databases">
        <title>Deep-cultivation of Planctomycetes and their phenomic and genomic characterization uncovers novel biology.</title>
        <authorList>
            <person name="Wiegand S."/>
            <person name="Jogler M."/>
            <person name="Boedeker C."/>
            <person name="Pinto D."/>
            <person name="Vollmers J."/>
            <person name="Rivas-Marin E."/>
            <person name="Kohn T."/>
            <person name="Peeters S.H."/>
            <person name="Heuer A."/>
            <person name="Rast P."/>
            <person name="Oberbeckmann S."/>
            <person name="Bunk B."/>
            <person name="Jeske O."/>
            <person name="Meyerdierks A."/>
            <person name="Storesund J.E."/>
            <person name="Kallscheuer N."/>
            <person name="Luecker S."/>
            <person name="Lage O.M."/>
            <person name="Pohl T."/>
            <person name="Merkel B.J."/>
            <person name="Hornburger P."/>
            <person name="Mueller R.-W."/>
            <person name="Bruemmer F."/>
            <person name="Labrenz M."/>
            <person name="Spormann A.M."/>
            <person name="Op Den Camp H."/>
            <person name="Overmann J."/>
            <person name="Amann R."/>
            <person name="Jetten M.S.M."/>
            <person name="Mascher T."/>
            <person name="Medema M.H."/>
            <person name="Devos D.P."/>
            <person name="Kaster A.-K."/>
            <person name="Ovreas L."/>
            <person name="Rohde M."/>
            <person name="Galperin M.Y."/>
            <person name="Jogler C."/>
        </authorList>
    </citation>
    <scope>NUCLEOTIDE SEQUENCE [LARGE SCALE GENOMIC DNA]</scope>
    <source>
        <strain evidence="2 3">KOR34</strain>
    </source>
</reference>
<evidence type="ECO:0000259" key="1">
    <source>
        <dbReference type="Pfam" id="PF13649"/>
    </source>
</evidence>
<dbReference type="Gene3D" id="3.40.50.150">
    <property type="entry name" value="Vaccinia Virus protein VP39"/>
    <property type="match status" value="1"/>
</dbReference>
<dbReference type="CDD" id="cd02440">
    <property type="entry name" value="AdoMet_MTases"/>
    <property type="match status" value="1"/>
</dbReference>
<gene>
    <name evidence="2" type="ORF">KOR34_27590</name>
</gene>
<name>A0A5C5VJ16_9BACT</name>
<dbReference type="OrthoDB" id="9811915at2"/>
<dbReference type="GO" id="GO:0032259">
    <property type="term" value="P:methylation"/>
    <property type="evidence" value="ECO:0007669"/>
    <property type="project" value="UniProtKB-KW"/>
</dbReference>
<sequence>MPTVDQSKLIETFFATDVARFTSGLDSIAQRFGVDTEPVRGAEYSSLLELLSGVRAACRRLEEQLAGDDVTLRDVQQRYQDSIEPWFSQSWLMNHARTKPQGYAGDYAMLTCIYEGEPRSKGLGGLLDLFFLDTELGRAVPARKEALQDFLAAELSTREPGIKVLDVACGPCREFQDGVPCPADADVTVTFVDYDEDSLEFAEQTLLSQPSPFEFSFVRYNALRMQSPKRFVEEHGLFDVVYSVGLCDYLSDRQLIAMFKGWKAMLKPGGVLYVAFKDRHKYDKTDYQWLTDWFFLERDETDCRRLFADAGFKEGEVVMKRDATGIIMNFDARSEASLRIDRPHAVGSPKLTAETQAAQQNIGG</sequence>
<dbReference type="Pfam" id="PF13649">
    <property type="entry name" value="Methyltransf_25"/>
    <property type="match status" value="1"/>
</dbReference>
<dbReference type="InterPro" id="IPR041698">
    <property type="entry name" value="Methyltransf_25"/>
</dbReference>
<accession>A0A5C5VJ16</accession>
<dbReference type="EMBL" id="SIHJ01000001">
    <property type="protein sequence ID" value="TWT37795.1"/>
    <property type="molecule type" value="Genomic_DNA"/>
</dbReference>